<dbReference type="Proteomes" id="UP000606172">
    <property type="component" value="Unassembled WGS sequence"/>
</dbReference>
<evidence type="ECO:0000256" key="1">
    <source>
        <dbReference type="ARBA" id="ARBA00022741"/>
    </source>
</evidence>
<evidence type="ECO:0000259" key="3">
    <source>
        <dbReference type="PROSITE" id="PS50043"/>
    </source>
</evidence>
<comment type="caution">
    <text evidence="4">The sequence shown here is derived from an EMBL/GenBank/DDBJ whole genome shotgun (WGS) entry which is preliminary data.</text>
</comment>
<dbReference type="InterPro" id="IPR000792">
    <property type="entry name" value="Tscrpt_reg_LuxR_C"/>
</dbReference>
<keyword evidence="5" id="KW-1185">Reference proteome</keyword>
<sequence length="928" mass="98616">MGSMTGGAPPSGDFSFAADPAASLIGREQAVARIDAFAERAAVHGGALILLGEAGVGKSALLDVAAARGVAAGRRVLRASGSQFEAKVSFAGLHHVLHTLLADLPNLSPAHERALSVALGLREGAPPGRLLVANAALSLLSRAAVARPLLVIVDDIAWLDRASAVVLSFVARRLTGSGVGLLAASRSGEESFFDHVGLPCHDLRPLEERDASALLRAHFPALAPRAHRRLLADAQGNPLALLELPVALGDFQRVSGRALPPVLPLSRRLQTVFASRIRDLPSATYDLLLLAVLDGTGDLNILRAGDGLAPAERARLVRVEHGGRLLFRHPLIGSAVVELSAGEQRRRAHRLLAERLADQQERRAWHVAEAAGGPDEEVAELLHAVAYANLCRGDGVMAVTLFIRAAELSPAGTDRAARLGTAAYIGAIANGDLRDAPHLLEQARRADLHGGSLLTAVAAAYHLLNGDGDVDSAHRLLVGAIETAADPADVRDKSLIQSLYTLIMVCFFGGRAELWKPFHAAIGRLRPRPPALLDVIGKAFSDPARLAPPVLDRLDTVIARLDRELIPERISRVGMAAAYVDRLGQCRDGLWRAVGHGRDGGAVTAAIEALFLLGNDAFHTGRWEEMEQVVDEGLALCDKHGYQMPAWSGVYLRAMLAAARGQEEAATESADRLTRWATPRGARALLAYASQIRALAALGRGDFEEAYRQSAAISPAGVLASHVPHALWSIADLVEACVRAGRHAEAASHAAAVDRAGVAVISPRLAMVSGASAAMVAPGGRYPRLFEAALATAGAERWPFERARLQLVYGERLRRDRATTEARTQLSAALDTFRSLDARPWVARAGTELRATGLSIGQGEATGMASLTPQQREIAMLAAEGLTNKQIGERLFLSPRTVANHLYQLFPKLGVVSRAALRDALTESAEER</sequence>
<dbReference type="Pfam" id="PF00196">
    <property type="entry name" value="GerE"/>
    <property type="match status" value="1"/>
</dbReference>
<feature type="domain" description="HTH luxR-type" evidence="3">
    <location>
        <begin position="860"/>
        <end position="925"/>
    </location>
</feature>
<dbReference type="GO" id="GO:0005524">
    <property type="term" value="F:ATP binding"/>
    <property type="evidence" value="ECO:0007669"/>
    <property type="project" value="UniProtKB-KW"/>
</dbReference>
<evidence type="ECO:0000256" key="2">
    <source>
        <dbReference type="ARBA" id="ARBA00022840"/>
    </source>
</evidence>
<dbReference type="GO" id="GO:0005737">
    <property type="term" value="C:cytoplasm"/>
    <property type="evidence" value="ECO:0007669"/>
    <property type="project" value="TreeGrafter"/>
</dbReference>
<keyword evidence="1" id="KW-0547">Nucleotide-binding</keyword>
<dbReference type="GO" id="GO:0004016">
    <property type="term" value="F:adenylate cyclase activity"/>
    <property type="evidence" value="ECO:0007669"/>
    <property type="project" value="TreeGrafter"/>
</dbReference>
<dbReference type="CDD" id="cd06170">
    <property type="entry name" value="LuxR_C_like"/>
    <property type="match status" value="1"/>
</dbReference>
<dbReference type="SUPFAM" id="SSF48452">
    <property type="entry name" value="TPR-like"/>
    <property type="match status" value="1"/>
</dbReference>
<protein>
    <submittedName>
        <fullName evidence="4">LuxR family transcriptional regulator</fullName>
    </submittedName>
</protein>
<dbReference type="EMBL" id="BOOW01000020">
    <property type="protein sequence ID" value="GII92976.1"/>
    <property type="molecule type" value="Genomic_DNA"/>
</dbReference>
<dbReference type="AlphaFoldDB" id="A0A919RFJ9"/>
<proteinExistence type="predicted"/>
<dbReference type="PRINTS" id="PR00038">
    <property type="entry name" value="HTHLUXR"/>
</dbReference>
<dbReference type="PROSITE" id="PS50043">
    <property type="entry name" value="HTH_LUXR_2"/>
    <property type="match status" value="1"/>
</dbReference>
<reference evidence="4" key="1">
    <citation type="submission" date="2021-01" db="EMBL/GenBank/DDBJ databases">
        <title>Whole genome shotgun sequence of Sinosporangium siamense NBRC 109515.</title>
        <authorList>
            <person name="Komaki H."/>
            <person name="Tamura T."/>
        </authorList>
    </citation>
    <scope>NUCLEOTIDE SEQUENCE</scope>
    <source>
        <strain evidence="4">NBRC 109515</strain>
    </source>
</reference>
<evidence type="ECO:0000313" key="5">
    <source>
        <dbReference type="Proteomes" id="UP000606172"/>
    </source>
</evidence>
<accession>A0A919RFJ9</accession>
<dbReference type="SUPFAM" id="SSF46894">
    <property type="entry name" value="C-terminal effector domain of the bipartite response regulators"/>
    <property type="match status" value="1"/>
</dbReference>
<dbReference type="GO" id="GO:0006355">
    <property type="term" value="P:regulation of DNA-templated transcription"/>
    <property type="evidence" value="ECO:0007669"/>
    <property type="project" value="InterPro"/>
</dbReference>
<name>A0A919RFJ9_9ACTN</name>
<dbReference type="SMART" id="SM00421">
    <property type="entry name" value="HTH_LUXR"/>
    <property type="match status" value="1"/>
</dbReference>
<dbReference type="PANTHER" id="PTHR16305">
    <property type="entry name" value="TESTICULAR SOLUBLE ADENYLYL CYCLASE"/>
    <property type="match status" value="1"/>
</dbReference>
<dbReference type="InterPro" id="IPR016032">
    <property type="entry name" value="Sig_transdc_resp-reg_C-effctor"/>
</dbReference>
<dbReference type="InterPro" id="IPR036388">
    <property type="entry name" value="WH-like_DNA-bd_sf"/>
</dbReference>
<evidence type="ECO:0000313" key="4">
    <source>
        <dbReference type="EMBL" id="GII92976.1"/>
    </source>
</evidence>
<dbReference type="Gene3D" id="1.10.10.10">
    <property type="entry name" value="Winged helix-like DNA-binding domain superfamily/Winged helix DNA-binding domain"/>
    <property type="match status" value="1"/>
</dbReference>
<dbReference type="GO" id="GO:0003677">
    <property type="term" value="F:DNA binding"/>
    <property type="evidence" value="ECO:0007669"/>
    <property type="project" value="InterPro"/>
</dbReference>
<dbReference type="InterPro" id="IPR041664">
    <property type="entry name" value="AAA_16"/>
</dbReference>
<dbReference type="Pfam" id="PF13191">
    <property type="entry name" value="AAA_16"/>
    <property type="match status" value="1"/>
</dbReference>
<dbReference type="SUPFAM" id="SSF52540">
    <property type="entry name" value="P-loop containing nucleoside triphosphate hydrolases"/>
    <property type="match status" value="1"/>
</dbReference>
<keyword evidence="2" id="KW-0067">ATP-binding</keyword>
<organism evidence="4 5">
    <name type="scientific">Sinosporangium siamense</name>
    <dbReference type="NCBI Taxonomy" id="1367973"/>
    <lineage>
        <taxon>Bacteria</taxon>
        <taxon>Bacillati</taxon>
        <taxon>Actinomycetota</taxon>
        <taxon>Actinomycetes</taxon>
        <taxon>Streptosporangiales</taxon>
        <taxon>Streptosporangiaceae</taxon>
        <taxon>Sinosporangium</taxon>
    </lineage>
</organism>
<dbReference type="InterPro" id="IPR027417">
    <property type="entry name" value="P-loop_NTPase"/>
</dbReference>
<gene>
    <name evidence="4" type="ORF">Ssi02_32070</name>
</gene>
<dbReference type="InterPro" id="IPR011990">
    <property type="entry name" value="TPR-like_helical_dom_sf"/>
</dbReference>
<dbReference type="PANTHER" id="PTHR16305:SF35">
    <property type="entry name" value="TRANSCRIPTIONAL ACTIVATOR DOMAIN"/>
    <property type="match status" value="1"/>
</dbReference>